<dbReference type="InterPro" id="IPR041122">
    <property type="entry name" value="RecJ_OB"/>
</dbReference>
<dbReference type="GO" id="GO:0003676">
    <property type="term" value="F:nucleic acid binding"/>
    <property type="evidence" value="ECO:0007669"/>
    <property type="project" value="InterPro"/>
</dbReference>
<dbReference type="PANTHER" id="PTHR30255:SF2">
    <property type="entry name" value="SINGLE-STRANDED-DNA-SPECIFIC EXONUCLEASE RECJ"/>
    <property type="match status" value="1"/>
</dbReference>
<dbReference type="EMBL" id="CP017675">
    <property type="protein sequence ID" value="APB32441.1"/>
    <property type="molecule type" value="Genomic_DNA"/>
</dbReference>
<dbReference type="GO" id="GO:0006310">
    <property type="term" value="P:DNA recombination"/>
    <property type="evidence" value="ECO:0007669"/>
    <property type="project" value="InterPro"/>
</dbReference>
<evidence type="ECO:0000256" key="1">
    <source>
        <dbReference type="ARBA" id="ARBA00005915"/>
    </source>
</evidence>
<comment type="similarity">
    <text evidence="1">Belongs to the RecJ family.</text>
</comment>
<sequence>MTWPVQRWLVSPTHTHRTELAQELGLSPLTVQILFDRGLYTAAAIQRFFDPHQEPLPPPFPDFADLPKALDILERAAKHQQNIAICGDYDADGMTSTSLLLRLLRGVGAKADYAIPSRMQEGYGINERIVQEFYEQGIDIIITVDNGIAAYAPIALARELGMTVIITDHHEPPPELPPAQAILNPRLIPVDSPYSSLAGVGVAYLLGLGLAQRLGYGESLTQPLLELCTLGTIADVAPLTEVNRRWVQQGLRLLTNSQLLGVRTLIQVAGLGATQELDPDHVGFQLGPRINAVGRIGDPQVVIELFTTEAETVAQQRAQDCEATNLLRRQLCTQIEQEAIAICENNVPNFPQEPVLVLVQAGWHHGVIGIVAARLVERYGVPVFLGTYEDDTHRQIRGSARSIPEFHVYEALHDSREFLARYGGHRAAGGFTLQAADFSQWRERLHAFGRQCLQPYHLRPLLEIHAQAQLGELTLELHGELQRLQPYGMANPAPQFWTPRVRVVAQQVIGKEKNHAKLTVMDETGQKKVLAWGWAHYLPLPKSVDMAYTLRPNEFQGQTSLDLQLLGVRYPIPQLEIKPPPALSVIPQCLPLENLEELLELLVNYTDKKLLLYGYERPEFPDSPHLNYDRPQGTYGGLILWTLPPAPIYLRWLVALARPQTLYIHAHRPPLPEPEQVHAWVQQALSQNGNTPWNLLALGQKHWVNPQVWVAGLRELGYDHPDWPDTQSVRAELAALETWYRNPLTELTQYLQP</sequence>
<keyword evidence="5 9" id="KW-0269">Exonuclease</keyword>
<accession>A0A1J0A956</accession>
<reference evidence="9 10" key="1">
    <citation type="submission" date="2016-10" db="EMBL/GenBank/DDBJ databases">
        <title>Description of Gloeomargarita lithophora gen. nov., sp. nov., a thylakoid-bearing basal-branching cyanobacterium with intracellular carbonates, and proposal for Gloeomargaritales ord. nov.</title>
        <authorList>
            <person name="Moreira D."/>
            <person name="Tavera R."/>
            <person name="Benzerara K."/>
            <person name="Skouri-Panet F."/>
            <person name="Couradeau E."/>
            <person name="Gerard E."/>
            <person name="Loussert C."/>
            <person name="Novelo E."/>
            <person name="Zivanovic Y."/>
            <person name="Lopez-Garcia P."/>
        </authorList>
    </citation>
    <scope>NUCLEOTIDE SEQUENCE [LARGE SCALE GENOMIC DNA]</scope>
    <source>
        <strain evidence="9 10">D10</strain>
    </source>
</reference>
<keyword evidence="4" id="KW-0378">Hydrolase</keyword>
<name>A0A1J0A956_9CYAN</name>
<protein>
    <recommendedName>
        <fullName evidence="2">Single-stranded-DNA-specific exonuclease RecJ</fullName>
    </recommendedName>
</protein>
<organism evidence="9 10">
    <name type="scientific">Gloeomargarita lithophora Alchichica-D10</name>
    <dbReference type="NCBI Taxonomy" id="1188229"/>
    <lineage>
        <taxon>Bacteria</taxon>
        <taxon>Bacillati</taxon>
        <taxon>Cyanobacteriota</taxon>
        <taxon>Cyanophyceae</taxon>
        <taxon>Gloeomargaritales</taxon>
        <taxon>Gloeomargaritaceae</taxon>
        <taxon>Gloeomargarita</taxon>
    </lineage>
</organism>
<evidence type="ECO:0000259" key="7">
    <source>
        <dbReference type="Pfam" id="PF02272"/>
    </source>
</evidence>
<dbReference type="GO" id="GO:0008409">
    <property type="term" value="F:5'-3' exonuclease activity"/>
    <property type="evidence" value="ECO:0007669"/>
    <property type="project" value="InterPro"/>
</dbReference>
<dbReference type="AlphaFoldDB" id="A0A1J0A956"/>
<dbReference type="Gene3D" id="3.10.310.30">
    <property type="match status" value="1"/>
</dbReference>
<dbReference type="InterPro" id="IPR003156">
    <property type="entry name" value="DHHA1_dom"/>
</dbReference>
<dbReference type="InterPro" id="IPR038763">
    <property type="entry name" value="DHH_sf"/>
</dbReference>
<dbReference type="PANTHER" id="PTHR30255">
    <property type="entry name" value="SINGLE-STRANDED-DNA-SPECIFIC EXONUCLEASE RECJ"/>
    <property type="match status" value="1"/>
</dbReference>
<proteinExistence type="inferred from homology"/>
<keyword evidence="10" id="KW-1185">Reference proteome</keyword>
<feature type="domain" description="RecJ OB" evidence="8">
    <location>
        <begin position="466"/>
        <end position="565"/>
    </location>
</feature>
<dbReference type="KEGG" id="glt:GlitD10_0140"/>
<keyword evidence="3" id="KW-0540">Nuclease</keyword>
<evidence type="ECO:0000259" key="8">
    <source>
        <dbReference type="Pfam" id="PF17768"/>
    </source>
</evidence>
<dbReference type="Gene3D" id="3.90.1640.30">
    <property type="match status" value="1"/>
</dbReference>
<dbReference type="GO" id="GO:0006281">
    <property type="term" value="P:DNA repair"/>
    <property type="evidence" value="ECO:0007669"/>
    <property type="project" value="InterPro"/>
</dbReference>
<evidence type="ECO:0000256" key="2">
    <source>
        <dbReference type="ARBA" id="ARBA00019841"/>
    </source>
</evidence>
<dbReference type="OrthoDB" id="9809852at2"/>
<evidence type="ECO:0000256" key="5">
    <source>
        <dbReference type="ARBA" id="ARBA00022839"/>
    </source>
</evidence>
<evidence type="ECO:0000256" key="3">
    <source>
        <dbReference type="ARBA" id="ARBA00022722"/>
    </source>
</evidence>
<dbReference type="Pfam" id="PF02272">
    <property type="entry name" value="DHHA1"/>
    <property type="match status" value="1"/>
</dbReference>
<dbReference type="Proteomes" id="UP000180235">
    <property type="component" value="Chromosome"/>
</dbReference>
<gene>
    <name evidence="9" type="primary">recJ</name>
    <name evidence="9" type="ORF">GlitD10_0140</name>
</gene>
<evidence type="ECO:0000313" key="10">
    <source>
        <dbReference type="Proteomes" id="UP000180235"/>
    </source>
</evidence>
<dbReference type="Pfam" id="PF01368">
    <property type="entry name" value="DHH"/>
    <property type="match status" value="1"/>
</dbReference>
<evidence type="ECO:0000256" key="4">
    <source>
        <dbReference type="ARBA" id="ARBA00022801"/>
    </source>
</evidence>
<dbReference type="SUPFAM" id="SSF64182">
    <property type="entry name" value="DHH phosphoesterases"/>
    <property type="match status" value="1"/>
</dbReference>
<evidence type="ECO:0000259" key="6">
    <source>
        <dbReference type="Pfam" id="PF01368"/>
    </source>
</evidence>
<dbReference type="InterPro" id="IPR004610">
    <property type="entry name" value="RecJ"/>
</dbReference>
<dbReference type="RefSeq" id="WP_071453179.1">
    <property type="nucleotide sequence ID" value="NZ_CP017675.1"/>
</dbReference>
<dbReference type="InterPro" id="IPR051673">
    <property type="entry name" value="SSDNA_exonuclease_RecJ"/>
</dbReference>
<evidence type="ECO:0000313" key="9">
    <source>
        <dbReference type="EMBL" id="APB32441.1"/>
    </source>
</evidence>
<feature type="domain" description="DDH" evidence="6">
    <location>
        <begin position="82"/>
        <end position="232"/>
    </location>
</feature>
<dbReference type="NCBIfam" id="TIGR00644">
    <property type="entry name" value="recJ"/>
    <property type="match status" value="1"/>
</dbReference>
<dbReference type="STRING" id="1188229.GlitD10_0140"/>
<dbReference type="Pfam" id="PF17768">
    <property type="entry name" value="RecJ_OB"/>
    <property type="match status" value="1"/>
</dbReference>
<dbReference type="InterPro" id="IPR001667">
    <property type="entry name" value="DDH_dom"/>
</dbReference>
<feature type="domain" description="DHHA1" evidence="7">
    <location>
        <begin position="354"/>
        <end position="441"/>
    </location>
</feature>